<dbReference type="RefSeq" id="WP_167389457.1">
    <property type="nucleotide sequence ID" value="NZ_FXZD01000007.1"/>
</dbReference>
<reference evidence="1 2" key="1">
    <citation type="submission" date="2017-03" db="EMBL/GenBank/DDBJ databases">
        <authorList>
            <person name="Afonso C.L."/>
            <person name="Miller P.J."/>
            <person name="Scott M.A."/>
            <person name="Spackman E."/>
            <person name="Goraichik I."/>
            <person name="Dimitrov K.M."/>
            <person name="Suarez D.L."/>
            <person name="Swayne D.E."/>
        </authorList>
    </citation>
    <scope>NUCLEOTIDE SEQUENCE [LARGE SCALE GENOMIC DNA]</scope>
    <source>
        <strain evidence="1 2">CNRZ 918</strain>
    </source>
</reference>
<name>A0A2H1KDP3_9MICO</name>
<dbReference type="Proteomes" id="UP000234433">
    <property type="component" value="Unassembled WGS sequence"/>
</dbReference>
<protein>
    <submittedName>
        <fullName evidence="1">Uncharacterized protein</fullName>
    </submittedName>
</protein>
<proteinExistence type="predicted"/>
<evidence type="ECO:0000313" key="2">
    <source>
        <dbReference type="Proteomes" id="UP000234433"/>
    </source>
</evidence>
<gene>
    <name evidence="1" type="ORF">BANT918_02362</name>
</gene>
<evidence type="ECO:0000313" key="1">
    <source>
        <dbReference type="EMBL" id="SMX97826.1"/>
    </source>
</evidence>
<dbReference type="EMBL" id="FXZD01000007">
    <property type="protein sequence ID" value="SMX97826.1"/>
    <property type="molecule type" value="Genomic_DNA"/>
</dbReference>
<accession>A0A2H1KDP3</accession>
<sequence>MKPRPAHLLIRKVGVRGWEVRVVVADGGWTIATVGTAAEAVAIAVERIQERQARMQEVTS</sequence>
<organism evidence="1 2">
    <name type="scientific">Brevibacterium antiquum CNRZ 918</name>
    <dbReference type="NCBI Taxonomy" id="1255637"/>
    <lineage>
        <taxon>Bacteria</taxon>
        <taxon>Bacillati</taxon>
        <taxon>Actinomycetota</taxon>
        <taxon>Actinomycetes</taxon>
        <taxon>Micrococcales</taxon>
        <taxon>Brevibacteriaceae</taxon>
        <taxon>Brevibacterium</taxon>
    </lineage>
</organism>
<dbReference type="AlphaFoldDB" id="A0A2H1KDP3"/>